<evidence type="ECO:0000313" key="3">
    <source>
        <dbReference type="Proteomes" id="UP000028999"/>
    </source>
</evidence>
<feature type="region of interest" description="Disordered" evidence="1">
    <location>
        <begin position="62"/>
        <end position="86"/>
    </location>
</feature>
<dbReference type="Proteomes" id="UP000028999">
    <property type="component" value="Unassembled WGS sequence"/>
</dbReference>
<evidence type="ECO:0000313" key="2">
    <source>
        <dbReference type="EMBL" id="CDY17610.1"/>
    </source>
</evidence>
<organism evidence="2 3">
    <name type="scientific">Brassica napus</name>
    <name type="common">Rape</name>
    <dbReference type="NCBI Taxonomy" id="3708"/>
    <lineage>
        <taxon>Eukaryota</taxon>
        <taxon>Viridiplantae</taxon>
        <taxon>Streptophyta</taxon>
        <taxon>Embryophyta</taxon>
        <taxon>Tracheophyta</taxon>
        <taxon>Spermatophyta</taxon>
        <taxon>Magnoliopsida</taxon>
        <taxon>eudicotyledons</taxon>
        <taxon>Gunneridae</taxon>
        <taxon>Pentapetalae</taxon>
        <taxon>rosids</taxon>
        <taxon>malvids</taxon>
        <taxon>Brassicales</taxon>
        <taxon>Brassicaceae</taxon>
        <taxon>Brassiceae</taxon>
        <taxon>Brassica</taxon>
    </lineage>
</organism>
<feature type="compositionally biased region" description="Polar residues" evidence="1">
    <location>
        <begin position="63"/>
        <end position="72"/>
    </location>
</feature>
<dbReference type="Gramene" id="CDY17610">
    <property type="protein sequence ID" value="CDY17610"/>
    <property type="gene ID" value="GSBRNA2T00001817001"/>
</dbReference>
<gene>
    <name evidence="2" type="primary">BnaA06g34290D</name>
    <name evidence="2" type="ORF">GSBRNA2T00001817001</name>
</gene>
<dbReference type="PaxDb" id="3708-A0A078FSW4"/>
<name>A0A078FSW4_BRANA</name>
<keyword evidence="3" id="KW-1185">Reference proteome</keyword>
<sequence length="86" mass="9864">MLCSLRNFIHVNRRFPRHVSPCFPLSSVSCPFVWFTSFLCVIRYPFVTKTHPLDSNRDWIRNVPSSSSNGQRTEPGLTTPLSHTVS</sequence>
<evidence type="ECO:0000256" key="1">
    <source>
        <dbReference type="SAM" id="MobiDB-lite"/>
    </source>
</evidence>
<proteinExistence type="predicted"/>
<accession>A0A078FSW4</accession>
<dbReference type="PROSITE" id="PS51257">
    <property type="entry name" value="PROKAR_LIPOPROTEIN"/>
    <property type="match status" value="1"/>
</dbReference>
<dbReference type="EMBL" id="LK032076">
    <property type="protein sequence ID" value="CDY17610.1"/>
    <property type="molecule type" value="Genomic_DNA"/>
</dbReference>
<dbReference type="AlphaFoldDB" id="A0A078FSW4"/>
<reference evidence="2 3" key="1">
    <citation type="journal article" date="2014" name="Science">
        <title>Plant genetics. Early allopolyploid evolution in the post-Neolithic Brassica napus oilseed genome.</title>
        <authorList>
            <person name="Chalhoub B."/>
            <person name="Denoeud F."/>
            <person name="Liu S."/>
            <person name="Parkin I.A."/>
            <person name="Tang H."/>
            <person name="Wang X."/>
            <person name="Chiquet J."/>
            <person name="Belcram H."/>
            <person name="Tong C."/>
            <person name="Samans B."/>
            <person name="Correa M."/>
            <person name="Da Silva C."/>
            <person name="Just J."/>
            <person name="Falentin C."/>
            <person name="Koh C.S."/>
            <person name="Le Clainche I."/>
            <person name="Bernard M."/>
            <person name="Bento P."/>
            <person name="Noel B."/>
            <person name="Labadie K."/>
            <person name="Alberti A."/>
            <person name="Charles M."/>
            <person name="Arnaud D."/>
            <person name="Guo H."/>
            <person name="Daviaud C."/>
            <person name="Alamery S."/>
            <person name="Jabbari K."/>
            <person name="Zhao M."/>
            <person name="Edger P.P."/>
            <person name="Chelaifa H."/>
            <person name="Tack D."/>
            <person name="Lassalle G."/>
            <person name="Mestiri I."/>
            <person name="Schnel N."/>
            <person name="Le Paslier M.C."/>
            <person name="Fan G."/>
            <person name="Renault V."/>
            <person name="Bayer P.E."/>
            <person name="Golicz A.A."/>
            <person name="Manoli S."/>
            <person name="Lee T.H."/>
            <person name="Thi V.H."/>
            <person name="Chalabi S."/>
            <person name="Hu Q."/>
            <person name="Fan C."/>
            <person name="Tollenaere R."/>
            <person name="Lu Y."/>
            <person name="Battail C."/>
            <person name="Shen J."/>
            <person name="Sidebottom C.H."/>
            <person name="Wang X."/>
            <person name="Canaguier A."/>
            <person name="Chauveau A."/>
            <person name="Berard A."/>
            <person name="Deniot G."/>
            <person name="Guan M."/>
            <person name="Liu Z."/>
            <person name="Sun F."/>
            <person name="Lim Y.P."/>
            <person name="Lyons E."/>
            <person name="Town C.D."/>
            <person name="Bancroft I."/>
            <person name="Wang X."/>
            <person name="Meng J."/>
            <person name="Ma J."/>
            <person name="Pires J.C."/>
            <person name="King G.J."/>
            <person name="Brunel D."/>
            <person name="Delourme R."/>
            <person name="Renard M."/>
            <person name="Aury J.M."/>
            <person name="Adams K.L."/>
            <person name="Batley J."/>
            <person name="Snowdon R.J."/>
            <person name="Tost J."/>
            <person name="Edwards D."/>
            <person name="Zhou Y."/>
            <person name="Hua W."/>
            <person name="Sharpe A.G."/>
            <person name="Paterson A.H."/>
            <person name="Guan C."/>
            <person name="Wincker P."/>
        </authorList>
    </citation>
    <scope>NUCLEOTIDE SEQUENCE [LARGE SCALE GENOMIC DNA]</scope>
    <source>
        <strain evidence="3">cv. Darmor-bzh</strain>
    </source>
</reference>
<protein>
    <submittedName>
        <fullName evidence="2">BnaA06g34290D protein</fullName>
    </submittedName>
</protein>